<dbReference type="AlphaFoldDB" id="A0A381QZF1"/>
<keyword evidence="1" id="KW-0812">Transmembrane</keyword>
<sequence length="240" mass="26292">MAAHAVQRQSTIPPHDHYEYPIHNPTAVAILNRSATKRFGEFATMKNVLVSALAFSSGFVIMSLELLGGRLLAPYFGSSIYVWGSVITVFMLALSAGYLTGGWLSLFNPSLKRFSLIFFTSAATLYPLAMITEPVMERVFEALTDPRWGSLVAALILFALPTFILGLISPYAVRLLVVNVDRAGNTAGTLYFVSTIGSALGTLATSFYFVLWFQMDTIIFLLSGTLLILGFVSWIAARNR</sequence>
<feature type="transmembrane region" description="Helical" evidence="1">
    <location>
        <begin position="217"/>
        <end position="237"/>
    </location>
</feature>
<dbReference type="SUPFAM" id="SSF103473">
    <property type="entry name" value="MFS general substrate transporter"/>
    <property type="match status" value="1"/>
</dbReference>
<feature type="transmembrane region" description="Helical" evidence="1">
    <location>
        <begin position="151"/>
        <end position="177"/>
    </location>
</feature>
<keyword evidence="1" id="KW-1133">Transmembrane helix</keyword>
<evidence type="ECO:0000256" key="1">
    <source>
        <dbReference type="SAM" id="Phobius"/>
    </source>
</evidence>
<protein>
    <recommendedName>
        <fullName evidence="3">Glycosyl transferase</fullName>
    </recommendedName>
</protein>
<name>A0A381QZF1_9ZZZZ</name>
<feature type="transmembrane region" description="Helical" evidence="1">
    <location>
        <begin position="189"/>
        <end position="211"/>
    </location>
</feature>
<dbReference type="NCBIfam" id="NF037959">
    <property type="entry name" value="MFS_SpdSyn"/>
    <property type="match status" value="1"/>
</dbReference>
<evidence type="ECO:0000313" key="2">
    <source>
        <dbReference type="EMBL" id="SUZ84560.1"/>
    </source>
</evidence>
<evidence type="ECO:0008006" key="3">
    <source>
        <dbReference type="Google" id="ProtNLM"/>
    </source>
</evidence>
<feature type="transmembrane region" description="Helical" evidence="1">
    <location>
        <begin position="48"/>
        <end position="68"/>
    </location>
</feature>
<dbReference type="InterPro" id="IPR036259">
    <property type="entry name" value="MFS_trans_sf"/>
</dbReference>
<reference evidence="2" key="1">
    <citation type="submission" date="2018-05" db="EMBL/GenBank/DDBJ databases">
        <authorList>
            <person name="Lanie J.A."/>
            <person name="Ng W.-L."/>
            <person name="Kazmierczak K.M."/>
            <person name="Andrzejewski T.M."/>
            <person name="Davidsen T.M."/>
            <person name="Wayne K.J."/>
            <person name="Tettelin H."/>
            <person name="Glass J.I."/>
            <person name="Rusch D."/>
            <person name="Podicherti R."/>
            <person name="Tsui H.-C.T."/>
            <person name="Winkler M.E."/>
        </authorList>
    </citation>
    <scope>NUCLEOTIDE SEQUENCE</scope>
</reference>
<feature type="transmembrane region" description="Helical" evidence="1">
    <location>
        <begin position="80"/>
        <end position="107"/>
    </location>
</feature>
<keyword evidence="1" id="KW-0472">Membrane</keyword>
<gene>
    <name evidence="2" type="ORF">METZ01_LOCUS37414</name>
</gene>
<organism evidence="2">
    <name type="scientific">marine metagenome</name>
    <dbReference type="NCBI Taxonomy" id="408172"/>
    <lineage>
        <taxon>unclassified sequences</taxon>
        <taxon>metagenomes</taxon>
        <taxon>ecological metagenomes</taxon>
    </lineage>
</organism>
<proteinExistence type="predicted"/>
<accession>A0A381QZF1</accession>
<dbReference type="EMBL" id="UINC01001596">
    <property type="protein sequence ID" value="SUZ84560.1"/>
    <property type="molecule type" value="Genomic_DNA"/>
</dbReference>
<feature type="transmembrane region" description="Helical" evidence="1">
    <location>
        <begin position="114"/>
        <end position="131"/>
    </location>
</feature>